<evidence type="ECO:0000313" key="6">
    <source>
        <dbReference type="Proteomes" id="UP000053331"/>
    </source>
</evidence>
<dbReference type="Pfam" id="PF00582">
    <property type="entry name" value="Usp"/>
    <property type="match status" value="1"/>
</dbReference>
<comment type="similarity">
    <text evidence="1">Belongs to the universal stress protein A family.</text>
</comment>
<dbReference type="RefSeq" id="WP_050025178.1">
    <property type="nucleotide sequence ID" value="NZ_JNFH02000037.1"/>
</dbReference>
<dbReference type="OrthoDB" id="105697at2157"/>
<organism evidence="5 6">
    <name type="scientific">Halorubrum saccharovorum</name>
    <dbReference type="NCBI Taxonomy" id="2248"/>
    <lineage>
        <taxon>Archaea</taxon>
        <taxon>Methanobacteriati</taxon>
        <taxon>Methanobacteriota</taxon>
        <taxon>Stenosarchaea group</taxon>
        <taxon>Halobacteria</taxon>
        <taxon>Halobacteriales</taxon>
        <taxon>Haloferacaceae</taxon>
        <taxon>Halorubrum</taxon>
    </lineage>
</organism>
<dbReference type="AlphaFoldDB" id="A0A081EXJ9"/>
<dbReference type="SUPFAM" id="SSF52402">
    <property type="entry name" value="Adenine nucleotide alpha hydrolases-like"/>
    <property type="match status" value="1"/>
</dbReference>
<keyword evidence="6" id="KW-1185">Reference proteome</keyword>
<dbReference type="InterPro" id="IPR014729">
    <property type="entry name" value="Rossmann-like_a/b/a_fold"/>
</dbReference>
<sequence>MTDAVLVAMDDSPLGREALSFALETFPDAEVTVVHVAYPDLDMLPEDTEEVFGASLDELDGVGDETAASVFEAVREIAGDRDVTVTLLTGEAERRIAEYADEETFDHVVLGTHGRSGLSRALIGSVAEAVTRDTDVPTTLVK</sequence>
<dbReference type="Proteomes" id="UP000053331">
    <property type="component" value="Unassembled WGS sequence"/>
</dbReference>
<feature type="domain" description="UspA" evidence="4">
    <location>
        <begin position="1"/>
        <end position="142"/>
    </location>
</feature>
<dbReference type="CDD" id="cd00293">
    <property type="entry name" value="USP-like"/>
    <property type="match status" value="1"/>
</dbReference>
<dbReference type="EMBL" id="JNFH02000037">
    <property type="protein sequence ID" value="KDS92137.1"/>
    <property type="molecule type" value="Genomic_DNA"/>
</dbReference>
<proteinExistence type="inferred from homology"/>
<dbReference type="InterPro" id="IPR006015">
    <property type="entry name" value="Universal_stress_UspA"/>
</dbReference>
<evidence type="ECO:0000313" key="5">
    <source>
        <dbReference type="EMBL" id="KDS92137.1"/>
    </source>
</evidence>
<evidence type="ECO:0000256" key="1">
    <source>
        <dbReference type="ARBA" id="ARBA00008791"/>
    </source>
</evidence>
<evidence type="ECO:0000256" key="3">
    <source>
        <dbReference type="ARBA" id="ARBA00022840"/>
    </source>
</evidence>
<dbReference type="PANTHER" id="PTHR46268:SF27">
    <property type="entry name" value="UNIVERSAL STRESS PROTEIN RV2623"/>
    <property type="match status" value="1"/>
</dbReference>
<dbReference type="GO" id="GO:0005524">
    <property type="term" value="F:ATP binding"/>
    <property type="evidence" value="ECO:0007669"/>
    <property type="project" value="UniProtKB-KW"/>
</dbReference>
<evidence type="ECO:0000256" key="2">
    <source>
        <dbReference type="ARBA" id="ARBA00022741"/>
    </source>
</evidence>
<gene>
    <name evidence="5" type="ORF">FK85_05395</name>
</gene>
<reference evidence="5 6" key="1">
    <citation type="journal article" date="2015" name="Genome Announc.">
        <title>Draft genome sequence of a Halorubrum H3 strain isolated from the burlinskoye salt lake (Altai Krai, Russia).</title>
        <authorList>
            <person name="Rozanov A.S."/>
            <person name="Bryanskaya A.V."/>
            <person name="Malup T.K."/>
            <person name="Kotenko A.V."/>
            <person name="Peltek S.E."/>
        </authorList>
    </citation>
    <scope>NUCLEOTIDE SEQUENCE [LARGE SCALE GENOMIC DNA]</scope>
    <source>
        <strain evidence="5 6">H3</strain>
    </source>
</reference>
<protein>
    <submittedName>
        <fullName evidence="5">Universal stress protein UspA</fullName>
    </submittedName>
</protein>
<dbReference type="PRINTS" id="PR01438">
    <property type="entry name" value="UNVRSLSTRESS"/>
</dbReference>
<comment type="caution">
    <text evidence="5">The sequence shown here is derived from an EMBL/GenBank/DDBJ whole genome shotgun (WGS) entry which is preliminary data.</text>
</comment>
<name>A0A081EXJ9_9EURY</name>
<dbReference type="InterPro" id="IPR006016">
    <property type="entry name" value="UspA"/>
</dbReference>
<evidence type="ECO:0000259" key="4">
    <source>
        <dbReference type="Pfam" id="PF00582"/>
    </source>
</evidence>
<dbReference type="Gene3D" id="3.40.50.620">
    <property type="entry name" value="HUPs"/>
    <property type="match status" value="1"/>
</dbReference>
<dbReference type="PANTHER" id="PTHR46268">
    <property type="entry name" value="STRESS RESPONSE PROTEIN NHAX"/>
    <property type="match status" value="1"/>
</dbReference>
<keyword evidence="2" id="KW-0547">Nucleotide-binding</keyword>
<keyword evidence="3" id="KW-0067">ATP-binding</keyword>
<accession>A0A081EXJ9</accession>